<accession>A0A8X8W4B0</accession>
<name>A0A8X8W4B0_SALSN</name>
<dbReference type="EMBL" id="PNBA02000021">
    <property type="protein sequence ID" value="KAG6387830.1"/>
    <property type="molecule type" value="Genomic_DNA"/>
</dbReference>
<reference evidence="2" key="2">
    <citation type="submission" date="2020-08" db="EMBL/GenBank/DDBJ databases">
        <title>Plant Genome Project.</title>
        <authorList>
            <person name="Zhang R.-G."/>
        </authorList>
    </citation>
    <scope>NUCLEOTIDE SEQUENCE</scope>
    <source>
        <strain evidence="2">Huo1</strain>
        <tissue evidence="2">Leaf</tissue>
    </source>
</reference>
<dbReference type="AlphaFoldDB" id="A0A8X8W4B0"/>
<reference evidence="2" key="1">
    <citation type="submission" date="2018-01" db="EMBL/GenBank/DDBJ databases">
        <authorList>
            <person name="Mao J.F."/>
        </authorList>
    </citation>
    <scope>NUCLEOTIDE SEQUENCE</scope>
    <source>
        <strain evidence="2">Huo1</strain>
        <tissue evidence="2">Leaf</tissue>
    </source>
</reference>
<organism evidence="2">
    <name type="scientific">Salvia splendens</name>
    <name type="common">Scarlet sage</name>
    <dbReference type="NCBI Taxonomy" id="180675"/>
    <lineage>
        <taxon>Eukaryota</taxon>
        <taxon>Viridiplantae</taxon>
        <taxon>Streptophyta</taxon>
        <taxon>Embryophyta</taxon>
        <taxon>Tracheophyta</taxon>
        <taxon>Spermatophyta</taxon>
        <taxon>Magnoliopsida</taxon>
        <taxon>eudicotyledons</taxon>
        <taxon>Gunneridae</taxon>
        <taxon>Pentapetalae</taxon>
        <taxon>asterids</taxon>
        <taxon>lamiids</taxon>
        <taxon>Lamiales</taxon>
        <taxon>Lamiaceae</taxon>
        <taxon>Nepetoideae</taxon>
        <taxon>Mentheae</taxon>
        <taxon>Salviinae</taxon>
        <taxon>Salvia</taxon>
        <taxon>Salvia subgen. Calosphace</taxon>
        <taxon>core Calosphace</taxon>
    </lineage>
</organism>
<evidence type="ECO:0000313" key="2">
    <source>
        <dbReference type="EMBL" id="KAG6387830.1"/>
    </source>
</evidence>
<dbReference type="Proteomes" id="UP000298416">
    <property type="component" value="Unassembled WGS sequence"/>
</dbReference>
<proteinExistence type="predicted"/>
<keyword evidence="3" id="KW-1185">Reference proteome</keyword>
<gene>
    <name evidence="2" type="ORF">SASPL_153024</name>
</gene>
<evidence type="ECO:0000313" key="3">
    <source>
        <dbReference type="Proteomes" id="UP000298416"/>
    </source>
</evidence>
<comment type="caution">
    <text evidence="2">The sequence shown here is derived from an EMBL/GenBank/DDBJ whole genome shotgun (WGS) entry which is preliminary data.</text>
</comment>
<evidence type="ECO:0000256" key="1">
    <source>
        <dbReference type="SAM" id="MobiDB-lite"/>
    </source>
</evidence>
<feature type="region of interest" description="Disordered" evidence="1">
    <location>
        <begin position="182"/>
        <end position="202"/>
    </location>
</feature>
<protein>
    <submittedName>
        <fullName evidence="2">Uncharacterized protein</fullName>
    </submittedName>
</protein>
<sequence length="202" mass="21602">MMNLTHLTKGSSLVTAIIRMDTHRGSTHPHLEATLHRAAILQQDILHTKVIPRLDTPLNKATRQLDTPLNKATRQRVILVNITQGGIGLSLEALSFVKSKCLMTVGLNMICTFETYIEPKTGFPLSGVGLIAGGAAAAAAAYGASHMAHGAHGHGGYGYGVGHGMMGGGHYGHGKMKHGKFKHGKFGKHGKHKGKGMFKKWK</sequence>